<evidence type="ECO:0000313" key="8">
    <source>
        <dbReference type="Proteomes" id="UP001200145"/>
    </source>
</evidence>
<dbReference type="EMBL" id="JAKEVY010000007">
    <property type="protein sequence ID" value="MCF1716872.1"/>
    <property type="molecule type" value="Genomic_DNA"/>
</dbReference>
<evidence type="ECO:0000256" key="2">
    <source>
        <dbReference type="ARBA" id="ARBA00023015"/>
    </source>
</evidence>
<comment type="similarity">
    <text evidence="1">Belongs to the sigma-70 factor family. ECF subfamily.</text>
</comment>
<dbReference type="InterPro" id="IPR013325">
    <property type="entry name" value="RNA_pol_sigma_r2"/>
</dbReference>
<dbReference type="NCBIfam" id="TIGR02937">
    <property type="entry name" value="sigma70-ECF"/>
    <property type="match status" value="1"/>
</dbReference>
<evidence type="ECO:0000259" key="5">
    <source>
        <dbReference type="Pfam" id="PF04542"/>
    </source>
</evidence>
<dbReference type="RefSeq" id="WP_234868421.1">
    <property type="nucleotide sequence ID" value="NZ_JAKEVY010000007.1"/>
</dbReference>
<dbReference type="InterPro" id="IPR039425">
    <property type="entry name" value="RNA_pol_sigma-70-like"/>
</dbReference>
<dbReference type="InterPro" id="IPR013324">
    <property type="entry name" value="RNA_pol_sigma_r3/r4-like"/>
</dbReference>
<dbReference type="InterPro" id="IPR014327">
    <property type="entry name" value="RNA_pol_sigma70_bacteroid"/>
</dbReference>
<feature type="domain" description="RNA polymerase sigma factor 70 region 4 type 2" evidence="6">
    <location>
        <begin position="125"/>
        <end position="176"/>
    </location>
</feature>
<keyword evidence="3" id="KW-0731">Sigma factor</keyword>
<organism evidence="7 8">
    <name type="scientific">Flavihumibacter fluminis</name>
    <dbReference type="NCBI Taxonomy" id="2909236"/>
    <lineage>
        <taxon>Bacteria</taxon>
        <taxon>Pseudomonadati</taxon>
        <taxon>Bacteroidota</taxon>
        <taxon>Chitinophagia</taxon>
        <taxon>Chitinophagales</taxon>
        <taxon>Chitinophagaceae</taxon>
        <taxon>Flavihumibacter</taxon>
    </lineage>
</organism>
<dbReference type="Gene3D" id="1.10.1740.10">
    <property type="match status" value="1"/>
</dbReference>
<dbReference type="NCBIfam" id="TIGR02985">
    <property type="entry name" value="Sig70_bacteroi1"/>
    <property type="match status" value="1"/>
</dbReference>
<feature type="domain" description="RNA polymerase sigma-70 region 2" evidence="5">
    <location>
        <begin position="26"/>
        <end position="93"/>
    </location>
</feature>
<keyword evidence="4" id="KW-0804">Transcription</keyword>
<dbReference type="InterPro" id="IPR036388">
    <property type="entry name" value="WH-like_DNA-bd_sf"/>
</dbReference>
<dbReference type="Proteomes" id="UP001200145">
    <property type="component" value="Unassembled WGS sequence"/>
</dbReference>
<protein>
    <submittedName>
        <fullName evidence="7">RNA polymerase sigma-70 factor</fullName>
    </submittedName>
</protein>
<accession>A0ABS9BP92</accession>
<keyword evidence="2" id="KW-0805">Transcription regulation</keyword>
<keyword evidence="8" id="KW-1185">Reference proteome</keyword>
<evidence type="ECO:0000313" key="7">
    <source>
        <dbReference type="EMBL" id="MCF1716872.1"/>
    </source>
</evidence>
<evidence type="ECO:0000259" key="6">
    <source>
        <dbReference type="Pfam" id="PF08281"/>
    </source>
</evidence>
<proteinExistence type="inferred from homology"/>
<comment type="caution">
    <text evidence="7">The sequence shown here is derived from an EMBL/GenBank/DDBJ whole genome shotgun (WGS) entry which is preliminary data.</text>
</comment>
<dbReference type="SUPFAM" id="SSF88946">
    <property type="entry name" value="Sigma2 domain of RNA polymerase sigma factors"/>
    <property type="match status" value="1"/>
</dbReference>
<dbReference type="InterPro" id="IPR014284">
    <property type="entry name" value="RNA_pol_sigma-70_dom"/>
</dbReference>
<reference evidence="7 8" key="1">
    <citation type="submission" date="2022-01" db="EMBL/GenBank/DDBJ databases">
        <title>Flavihumibacter sp. nov., isolated from sediment of a river.</title>
        <authorList>
            <person name="Liu H."/>
        </authorList>
    </citation>
    <scope>NUCLEOTIDE SEQUENCE [LARGE SCALE GENOMIC DNA]</scope>
    <source>
        <strain evidence="7 8">RY-1</strain>
    </source>
</reference>
<dbReference type="Pfam" id="PF08281">
    <property type="entry name" value="Sigma70_r4_2"/>
    <property type="match status" value="1"/>
</dbReference>
<dbReference type="SUPFAM" id="SSF88659">
    <property type="entry name" value="Sigma3 and sigma4 domains of RNA polymerase sigma factors"/>
    <property type="match status" value="1"/>
</dbReference>
<evidence type="ECO:0000256" key="4">
    <source>
        <dbReference type="ARBA" id="ARBA00023163"/>
    </source>
</evidence>
<name>A0ABS9BP92_9BACT</name>
<sequence length="193" mass="22618">MIAPARIQYLKERIARFNDQQAYRELYMAFFPPLLQFASGFIKSRQSAEEIVSDVFITIWEKRNRLEHVSNLKLYLYTATRNTAINYITRHNKVMVTDLSELPVELQSLQYDPERMLITSEMKKMIAEAINSLPARCKLIFKLVKEDELKYREVAELLKVSIKTVETQMSIALKRIGEAIRFDPRKTLPTGKR</sequence>
<dbReference type="PANTHER" id="PTHR43133">
    <property type="entry name" value="RNA POLYMERASE ECF-TYPE SIGMA FACTO"/>
    <property type="match status" value="1"/>
</dbReference>
<evidence type="ECO:0000256" key="3">
    <source>
        <dbReference type="ARBA" id="ARBA00023082"/>
    </source>
</evidence>
<dbReference type="PANTHER" id="PTHR43133:SF46">
    <property type="entry name" value="RNA POLYMERASE SIGMA-70 FACTOR ECF SUBFAMILY"/>
    <property type="match status" value="1"/>
</dbReference>
<dbReference type="InterPro" id="IPR007627">
    <property type="entry name" value="RNA_pol_sigma70_r2"/>
</dbReference>
<evidence type="ECO:0000256" key="1">
    <source>
        <dbReference type="ARBA" id="ARBA00010641"/>
    </source>
</evidence>
<dbReference type="Gene3D" id="1.10.10.10">
    <property type="entry name" value="Winged helix-like DNA-binding domain superfamily/Winged helix DNA-binding domain"/>
    <property type="match status" value="1"/>
</dbReference>
<gene>
    <name evidence="7" type="ORF">L0U88_19685</name>
</gene>
<dbReference type="Pfam" id="PF04542">
    <property type="entry name" value="Sigma70_r2"/>
    <property type="match status" value="1"/>
</dbReference>
<dbReference type="InterPro" id="IPR013249">
    <property type="entry name" value="RNA_pol_sigma70_r4_t2"/>
</dbReference>